<dbReference type="Gene3D" id="1.10.490.110">
    <property type="entry name" value="Uncharacterized conserved protein DUF2267"/>
    <property type="match status" value="1"/>
</dbReference>
<organism evidence="1 2">
    <name type="scientific">Streptomyces zingiberis</name>
    <dbReference type="NCBI Taxonomy" id="2053010"/>
    <lineage>
        <taxon>Bacteria</taxon>
        <taxon>Bacillati</taxon>
        <taxon>Actinomycetota</taxon>
        <taxon>Actinomycetes</taxon>
        <taxon>Kitasatosporales</taxon>
        <taxon>Streptomycetaceae</taxon>
        <taxon>Streptomyces</taxon>
    </lineage>
</organism>
<evidence type="ECO:0000313" key="1">
    <source>
        <dbReference type="EMBL" id="NJQ01672.1"/>
    </source>
</evidence>
<dbReference type="EMBL" id="JAATEN010000009">
    <property type="protein sequence ID" value="NJQ01672.1"/>
    <property type="molecule type" value="Genomic_DNA"/>
</dbReference>
<protein>
    <submittedName>
        <fullName evidence="1">DUF2267 domain-containing protein</fullName>
    </submittedName>
</protein>
<gene>
    <name evidence="1" type="ORF">HCK00_14330</name>
</gene>
<dbReference type="Proteomes" id="UP000695264">
    <property type="component" value="Unassembled WGS sequence"/>
</dbReference>
<keyword evidence="2" id="KW-1185">Reference proteome</keyword>
<accession>A0ABX1C136</accession>
<comment type="caution">
    <text evidence="1">The sequence shown here is derived from an EMBL/GenBank/DDBJ whole genome shotgun (WGS) entry which is preliminary data.</text>
</comment>
<dbReference type="InterPro" id="IPR018727">
    <property type="entry name" value="DUF2267"/>
</dbReference>
<dbReference type="Pfam" id="PF10025">
    <property type="entry name" value="DUF2267"/>
    <property type="match status" value="1"/>
</dbReference>
<dbReference type="RefSeq" id="WP_168102293.1">
    <property type="nucleotide sequence ID" value="NZ_JAATEN010000009.1"/>
</dbReference>
<proteinExistence type="predicted"/>
<evidence type="ECO:0000313" key="2">
    <source>
        <dbReference type="Proteomes" id="UP000695264"/>
    </source>
</evidence>
<name>A0ABX1C136_9ACTN</name>
<dbReference type="InterPro" id="IPR038282">
    <property type="entry name" value="DUF2267_sf"/>
</dbReference>
<reference evidence="1 2" key="1">
    <citation type="submission" date="2020-03" db="EMBL/GenBank/DDBJ databases">
        <title>WGS of actinomycetes isolated from Thailand.</title>
        <authorList>
            <person name="Thawai C."/>
        </authorList>
    </citation>
    <scope>NUCLEOTIDE SEQUENCE [LARGE SCALE GENOMIC DNA]</scope>
    <source>
        <strain evidence="1 2">PLAI 1-29</strain>
    </source>
</reference>
<sequence>MSYGAFLDAVRERGGYTADEADAATRAVLAALGTRLTPDAAGRLAEQMPEPLADPVNDAEAAARDWGVRRFIAQVAGLTGQDEEGARVAAHAVLSALAGYLGREERDLLLSRLPVEYAVLFGHPEPAR</sequence>